<comment type="function">
    <text evidence="7">May play the central regulatory role in sporulation. It may be an element of the effector pathway responsible for the activation of sporulation genes in response to nutritional stress. Spo0A may act in concert with spo0H (a sigma factor) to control the expression of some genes that are critical to the sporulation process.</text>
</comment>
<feature type="domain" description="Response regulatory" evidence="10">
    <location>
        <begin position="3"/>
        <end position="117"/>
    </location>
</feature>
<evidence type="ECO:0000313" key="13">
    <source>
        <dbReference type="Proteomes" id="UP000775179"/>
    </source>
</evidence>
<feature type="DNA-binding region" description="OmpR/PhoB-type" evidence="9">
    <location>
        <begin position="127"/>
        <end position="226"/>
    </location>
</feature>
<dbReference type="CDD" id="cd00383">
    <property type="entry name" value="trans_reg_C"/>
    <property type="match status" value="1"/>
</dbReference>
<keyword evidence="4" id="KW-0805">Transcription regulation</keyword>
<evidence type="ECO:0000256" key="4">
    <source>
        <dbReference type="ARBA" id="ARBA00023015"/>
    </source>
</evidence>
<dbReference type="Pfam" id="PF00486">
    <property type="entry name" value="Trans_reg_C"/>
    <property type="match status" value="1"/>
</dbReference>
<evidence type="ECO:0000259" key="10">
    <source>
        <dbReference type="PROSITE" id="PS50110"/>
    </source>
</evidence>
<dbReference type="SUPFAM" id="SSF46894">
    <property type="entry name" value="C-terminal effector domain of the bipartite response regulators"/>
    <property type="match status" value="1"/>
</dbReference>
<dbReference type="InterPro" id="IPR011006">
    <property type="entry name" value="CheY-like_superfamily"/>
</dbReference>
<dbReference type="GO" id="GO:0000160">
    <property type="term" value="P:phosphorelay signal transduction system"/>
    <property type="evidence" value="ECO:0007669"/>
    <property type="project" value="UniProtKB-KW"/>
</dbReference>
<dbReference type="SMART" id="SM00862">
    <property type="entry name" value="Trans_reg_C"/>
    <property type="match status" value="1"/>
</dbReference>
<organism evidence="12 13">
    <name type="scientific">Clostridium chauvoei</name>
    <dbReference type="NCBI Taxonomy" id="46867"/>
    <lineage>
        <taxon>Bacteria</taxon>
        <taxon>Bacillati</taxon>
        <taxon>Bacillota</taxon>
        <taxon>Clostridia</taxon>
        <taxon>Eubacteriales</taxon>
        <taxon>Clostridiaceae</taxon>
        <taxon>Clostridium</taxon>
    </lineage>
</organism>
<dbReference type="SMART" id="SM00448">
    <property type="entry name" value="REC"/>
    <property type="match status" value="1"/>
</dbReference>
<dbReference type="EMBL" id="JAIFTX010000031">
    <property type="protein sequence ID" value="MBX7291665.1"/>
    <property type="molecule type" value="Genomic_DNA"/>
</dbReference>
<comment type="caution">
    <text evidence="12">The sequence shown here is derived from an EMBL/GenBank/DDBJ whole genome shotgun (WGS) entry which is preliminary data.</text>
</comment>
<dbReference type="InterPro" id="IPR001789">
    <property type="entry name" value="Sig_transdc_resp-reg_receiver"/>
</dbReference>
<dbReference type="InterPro" id="IPR001867">
    <property type="entry name" value="OmpR/PhoB-type_DNA-bd"/>
</dbReference>
<dbReference type="SUPFAM" id="SSF52172">
    <property type="entry name" value="CheY-like"/>
    <property type="match status" value="1"/>
</dbReference>
<dbReference type="InterPro" id="IPR039420">
    <property type="entry name" value="WalR-like"/>
</dbReference>
<feature type="modified residue" description="4-aspartylphosphate" evidence="8">
    <location>
        <position position="52"/>
    </location>
</feature>
<dbReference type="InterPro" id="IPR016032">
    <property type="entry name" value="Sig_transdc_resp-reg_C-effctor"/>
</dbReference>
<dbReference type="AlphaFoldDB" id="A0ABD4RKA8"/>
<dbReference type="PANTHER" id="PTHR48111">
    <property type="entry name" value="REGULATOR OF RPOS"/>
    <property type="match status" value="1"/>
</dbReference>
<evidence type="ECO:0000256" key="1">
    <source>
        <dbReference type="ARBA" id="ARBA00018672"/>
    </source>
</evidence>
<dbReference type="Gene3D" id="3.40.50.2300">
    <property type="match status" value="1"/>
</dbReference>
<dbReference type="FunFam" id="3.40.50.2300:FF:000001">
    <property type="entry name" value="DNA-binding response regulator PhoB"/>
    <property type="match status" value="1"/>
</dbReference>
<evidence type="ECO:0000256" key="8">
    <source>
        <dbReference type="PROSITE-ProRule" id="PRU00169"/>
    </source>
</evidence>
<keyword evidence="5 9" id="KW-0238">DNA-binding</keyword>
<keyword evidence="2 8" id="KW-0597">Phosphoprotein</keyword>
<dbReference type="GeneID" id="66302669"/>
<dbReference type="Proteomes" id="UP000775179">
    <property type="component" value="Unassembled WGS sequence"/>
</dbReference>
<dbReference type="Gene3D" id="6.10.250.690">
    <property type="match status" value="1"/>
</dbReference>
<gene>
    <name evidence="12" type="ORF">K4H94_11700</name>
</gene>
<reference evidence="12 13" key="1">
    <citation type="submission" date="2021-08" db="EMBL/GenBank/DDBJ databases">
        <title>Genome sequence analysis of Clostridium chauvoei strains of European origin and evaluation of typing options for outbreak investigations.</title>
        <authorList>
            <person name="Abdel-Glil M."/>
            <person name="Thomas P."/>
            <person name="Seyboldt C."/>
        </authorList>
    </citation>
    <scope>NUCLEOTIDE SEQUENCE [LARGE SCALE GENOMIC DNA]</scope>
    <source>
        <strain evidence="12 13">S0260-09</strain>
    </source>
</reference>
<dbReference type="Pfam" id="PF00072">
    <property type="entry name" value="Response_reg"/>
    <property type="match status" value="1"/>
</dbReference>
<dbReference type="FunFam" id="1.10.10.10:FF:000018">
    <property type="entry name" value="DNA-binding response regulator ResD"/>
    <property type="match status" value="1"/>
</dbReference>
<keyword evidence="6" id="KW-0804">Transcription</keyword>
<evidence type="ECO:0000256" key="6">
    <source>
        <dbReference type="ARBA" id="ARBA00023163"/>
    </source>
</evidence>
<evidence type="ECO:0000256" key="5">
    <source>
        <dbReference type="ARBA" id="ARBA00023125"/>
    </source>
</evidence>
<dbReference type="PROSITE" id="PS50110">
    <property type="entry name" value="RESPONSE_REGULATORY"/>
    <property type="match status" value="1"/>
</dbReference>
<dbReference type="InterPro" id="IPR036388">
    <property type="entry name" value="WH-like_DNA-bd_sf"/>
</dbReference>
<evidence type="ECO:0000259" key="11">
    <source>
        <dbReference type="PROSITE" id="PS51755"/>
    </source>
</evidence>
<name>A0ABD4RKA8_9CLOT</name>
<dbReference type="GO" id="GO:0003677">
    <property type="term" value="F:DNA binding"/>
    <property type="evidence" value="ECO:0007669"/>
    <property type="project" value="UniProtKB-UniRule"/>
</dbReference>
<dbReference type="KEGG" id="cchv:BTM20_12355"/>
<proteinExistence type="predicted"/>
<dbReference type="RefSeq" id="WP_021876647.1">
    <property type="nucleotide sequence ID" value="NZ_CP018624.1"/>
</dbReference>
<evidence type="ECO:0000256" key="9">
    <source>
        <dbReference type="PROSITE-ProRule" id="PRU01091"/>
    </source>
</evidence>
<accession>A0ABD4RKA8</accession>
<evidence type="ECO:0000256" key="3">
    <source>
        <dbReference type="ARBA" id="ARBA00023012"/>
    </source>
</evidence>
<dbReference type="PANTHER" id="PTHR48111:SF54">
    <property type="entry name" value="STAGE 0 SPORULATION PROTEIN A HOMOLOG"/>
    <property type="match status" value="1"/>
</dbReference>
<dbReference type="CDD" id="cd17574">
    <property type="entry name" value="REC_OmpR"/>
    <property type="match status" value="1"/>
</dbReference>
<dbReference type="PROSITE" id="PS51755">
    <property type="entry name" value="OMPR_PHOB"/>
    <property type="match status" value="1"/>
</dbReference>
<feature type="domain" description="OmpR/PhoB-type" evidence="11">
    <location>
        <begin position="127"/>
        <end position="226"/>
    </location>
</feature>
<evidence type="ECO:0000256" key="2">
    <source>
        <dbReference type="ARBA" id="ARBA00022553"/>
    </source>
</evidence>
<keyword evidence="3" id="KW-0902">Two-component regulatory system</keyword>
<evidence type="ECO:0000313" key="12">
    <source>
        <dbReference type="EMBL" id="MBX7291665.1"/>
    </source>
</evidence>
<dbReference type="Gene3D" id="1.10.10.10">
    <property type="entry name" value="Winged helix-like DNA-binding domain superfamily/Winged helix DNA-binding domain"/>
    <property type="match status" value="1"/>
</dbReference>
<evidence type="ECO:0000256" key="7">
    <source>
        <dbReference type="ARBA" id="ARBA00024867"/>
    </source>
</evidence>
<dbReference type="GO" id="GO:0006355">
    <property type="term" value="P:regulation of DNA-templated transcription"/>
    <property type="evidence" value="ECO:0007669"/>
    <property type="project" value="UniProtKB-ARBA"/>
</dbReference>
<protein>
    <recommendedName>
        <fullName evidence="1">Stage 0 sporulation protein A homolog</fullName>
    </recommendedName>
</protein>
<sequence length="226" mass="26275">MGKILLVEDEDSIRGFLKINLKRNDFDVLEAATGEDGLKIAEIEKPSIAILDVMLPGIDGFKVCDKLRRKYPNMGIIMLTAKGQDIDKIMGLEYGADDYIVKPFNPLEVVLRVKALLRRVLEKKEKKDKLIVGDFTIDLYAQKLLKKEEEIDLTPKEYLLMKLFLENPNRAFTRDELLDLVWGENYFGDSKIIDVNIRRLRSKIEDDSYEPKYIETVWGIGYRWRL</sequence>